<evidence type="ECO:0000256" key="5">
    <source>
        <dbReference type="PROSITE-ProRule" id="PRU01091"/>
    </source>
</evidence>
<dbReference type="SUPFAM" id="SSF52540">
    <property type="entry name" value="P-loop containing nucleoside triphosphate hydrolases"/>
    <property type="match status" value="1"/>
</dbReference>
<sequence>MQFRILGPVAVIGDDGDGIPLGPPRQHALLAVLLLHLGTPLSVGHLVDLLWGDAAPASAATIVHGSIAGLRRALAAGLLVTEPGGYTIRARPDQVDMLRFERLLGQGRNALPADPKTASAVLADALSLWRGPALAGVDAPFVAETANRLDELRCDAVEAKAEADLALGRHAHLVGELEVLVAQHPLRERLRAHLMVALYRCGRQAEALAAYQAARRALRDELGVEPGPALRDLHRAVLQQHPSLDPPDTTRHRARLPRPLGAFVGRDREGAQVTAMLDRHRLVTLAGAAGIGKTRLAIEVGRGAAARFPAGIWFVDLAPLTTSALVTHTVADVLGLRAETGPELLDTVSAALGDRKGLLILDNCEHVVDGCRSLVEAVAAAGTEVRVLATSREALGIAGEVVCTVAPLPVADRDASWERMAASEAVSLFGARAATARPGFRVTEANAGLVRDICHRLDGLPLALELAASQVATLPLRRILDHLDHRSRLLDAREGTAGGRHRGLDTACDGSYNLLGEPARILFARLSVFAGGFTLDAAESVTADDHLPGPDVVSLLSGLVARSLVQLEQVSPDRGRYRMLEPLRRYAQGRLAERDEGAAMADRHARHYLAVVEDAQPCLYRAGSVRWLDRLRADGENLRAALGWAFDGGDPELGARLASGLWHMWDLAGARVEGLHWLDAGLAVVDRSRAGLRMRLLAAATLLRLGLGELDAAHDLAREQLALARSVRDRRWEGDALTRIGMVCWARGDPAAAHAPLEQAVQALRASGDSWREAIALVHLARTQRDDDQLPAAEATARTALDVAERVGEDTILGVCLDVCSTIAGQQGRFARAGELVTRALEHYRVIGYREGEASALQITGELTLRDHPENARGSFRKAFELCTASGHRAGMATSLERLGRAMLACGDGRRAAAFLGAAAAQRARISVPVPATARRALDTALTRLRSELGAEEFDRASRRGAEASPDDLLEWALEVDAGHPEQPVTVVYADADTERLSPVLDDQAWAALTQWLDRTLRACCAEHGADRVWQDGRTYVATFRGSPAALRCAAGIQQRMAEHRREHGFAPRMRIGVHSGPDEQDADAARVAAAIATAASYGQILATRAVVEAARGSFPVSTPGPLGTAAGTAELGPVKVAIIEWSVA</sequence>
<gene>
    <name evidence="7" type="ORF">FG385_16255</name>
</gene>
<dbReference type="SUPFAM" id="SSF48452">
    <property type="entry name" value="TPR-like"/>
    <property type="match status" value="3"/>
</dbReference>
<name>A0A5C4M313_9PSEU</name>
<evidence type="ECO:0000256" key="4">
    <source>
        <dbReference type="ARBA" id="ARBA00023163"/>
    </source>
</evidence>
<evidence type="ECO:0000256" key="2">
    <source>
        <dbReference type="ARBA" id="ARBA00023015"/>
    </source>
</evidence>
<dbReference type="PANTHER" id="PTHR47691:SF3">
    <property type="entry name" value="HTH-TYPE TRANSCRIPTIONAL REGULATOR RV0890C-RELATED"/>
    <property type="match status" value="1"/>
</dbReference>
<accession>A0A5C4M313</accession>
<dbReference type="Gene3D" id="3.30.70.1230">
    <property type="entry name" value="Nucleotide cyclase"/>
    <property type="match status" value="1"/>
</dbReference>
<dbReference type="InterPro" id="IPR016032">
    <property type="entry name" value="Sig_transdc_resp-reg_C-effctor"/>
</dbReference>
<dbReference type="GO" id="GO:0003677">
    <property type="term" value="F:DNA binding"/>
    <property type="evidence" value="ECO:0007669"/>
    <property type="project" value="UniProtKB-UniRule"/>
</dbReference>
<dbReference type="GO" id="GO:0006355">
    <property type="term" value="P:regulation of DNA-templated transcription"/>
    <property type="evidence" value="ECO:0007669"/>
    <property type="project" value="InterPro"/>
</dbReference>
<dbReference type="InterPro" id="IPR002182">
    <property type="entry name" value="NB-ARC"/>
</dbReference>
<keyword evidence="2" id="KW-0805">Transcription regulation</keyword>
<dbReference type="InterPro" id="IPR005158">
    <property type="entry name" value="BTAD"/>
</dbReference>
<dbReference type="PANTHER" id="PTHR47691">
    <property type="entry name" value="REGULATOR-RELATED"/>
    <property type="match status" value="1"/>
</dbReference>
<dbReference type="InterPro" id="IPR029787">
    <property type="entry name" value="Nucleotide_cyclase"/>
</dbReference>
<dbReference type="SUPFAM" id="SSF55073">
    <property type="entry name" value="Nucleotide cyclase"/>
    <property type="match status" value="1"/>
</dbReference>
<dbReference type="AlphaFoldDB" id="A0A5C4M313"/>
<dbReference type="SUPFAM" id="SSF46894">
    <property type="entry name" value="C-terminal effector domain of the bipartite response regulators"/>
    <property type="match status" value="1"/>
</dbReference>
<dbReference type="SMART" id="SM01043">
    <property type="entry name" value="BTAD"/>
    <property type="match status" value="1"/>
</dbReference>
<dbReference type="Pfam" id="PF00931">
    <property type="entry name" value="NB-ARC"/>
    <property type="match status" value="1"/>
</dbReference>
<evidence type="ECO:0000256" key="1">
    <source>
        <dbReference type="ARBA" id="ARBA00005820"/>
    </source>
</evidence>
<dbReference type="PRINTS" id="PR00364">
    <property type="entry name" value="DISEASERSIST"/>
</dbReference>
<dbReference type="InterPro" id="IPR001867">
    <property type="entry name" value="OmpR/PhoB-type_DNA-bd"/>
</dbReference>
<feature type="DNA-binding region" description="OmpR/PhoB-type" evidence="5">
    <location>
        <begin position="1"/>
        <end position="90"/>
    </location>
</feature>
<dbReference type="Pfam" id="PF25872">
    <property type="entry name" value="HTH_77"/>
    <property type="match status" value="1"/>
</dbReference>
<organism evidence="7 8">
    <name type="scientific">Amycolatopsis alkalitolerans</name>
    <dbReference type="NCBI Taxonomy" id="2547244"/>
    <lineage>
        <taxon>Bacteria</taxon>
        <taxon>Bacillati</taxon>
        <taxon>Actinomycetota</taxon>
        <taxon>Actinomycetes</taxon>
        <taxon>Pseudonocardiales</taxon>
        <taxon>Pseudonocardiaceae</taxon>
        <taxon>Amycolatopsis</taxon>
    </lineage>
</organism>
<reference evidence="7 8" key="1">
    <citation type="submission" date="2019-06" db="EMBL/GenBank/DDBJ databases">
        <title>Amycolatopsis alkalitolerans sp. nov., isolated from Gastrodia elata Blume.</title>
        <authorList>
            <person name="Narsing Rao M.P."/>
            <person name="Li W.J."/>
        </authorList>
    </citation>
    <scope>NUCLEOTIDE SEQUENCE [LARGE SCALE GENOMIC DNA]</scope>
    <source>
        <strain evidence="7 8">SYSUP0005</strain>
    </source>
</reference>
<dbReference type="Proteomes" id="UP000305546">
    <property type="component" value="Unassembled WGS sequence"/>
</dbReference>
<dbReference type="InterPro" id="IPR027417">
    <property type="entry name" value="P-loop_NTPase"/>
</dbReference>
<dbReference type="FunFam" id="1.25.40.10:FF:000222">
    <property type="entry name" value="SARP family transcriptional regulator"/>
    <property type="match status" value="1"/>
</dbReference>
<evidence type="ECO:0000313" key="7">
    <source>
        <dbReference type="EMBL" id="TNC25191.1"/>
    </source>
</evidence>
<comment type="similarity">
    <text evidence="1">Belongs to the AfsR/DnrI/RedD regulatory family.</text>
</comment>
<dbReference type="InterPro" id="IPR011990">
    <property type="entry name" value="TPR-like_helical_dom_sf"/>
</dbReference>
<evidence type="ECO:0000313" key="8">
    <source>
        <dbReference type="Proteomes" id="UP000305546"/>
    </source>
</evidence>
<dbReference type="InterPro" id="IPR058852">
    <property type="entry name" value="HTH_77"/>
</dbReference>
<dbReference type="GO" id="GO:0043531">
    <property type="term" value="F:ADP binding"/>
    <property type="evidence" value="ECO:0007669"/>
    <property type="project" value="InterPro"/>
</dbReference>
<dbReference type="SMART" id="SM00862">
    <property type="entry name" value="Trans_reg_C"/>
    <property type="match status" value="1"/>
</dbReference>
<dbReference type="CDD" id="cd15831">
    <property type="entry name" value="BTAD"/>
    <property type="match status" value="1"/>
</dbReference>
<dbReference type="RefSeq" id="WP_139097579.1">
    <property type="nucleotide sequence ID" value="NZ_VDFW01000012.1"/>
</dbReference>
<evidence type="ECO:0000259" key="6">
    <source>
        <dbReference type="PROSITE" id="PS51755"/>
    </source>
</evidence>
<feature type="domain" description="OmpR/PhoB-type" evidence="6">
    <location>
        <begin position="1"/>
        <end position="90"/>
    </location>
</feature>
<keyword evidence="3 5" id="KW-0238">DNA-binding</keyword>
<comment type="caution">
    <text evidence="7">The sequence shown here is derived from an EMBL/GenBank/DDBJ whole genome shotgun (WGS) entry which is preliminary data.</text>
</comment>
<dbReference type="PROSITE" id="PS51755">
    <property type="entry name" value="OMPR_PHOB"/>
    <property type="match status" value="1"/>
</dbReference>
<evidence type="ECO:0000256" key="3">
    <source>
        <dbReference type="ARBA" id="ARBA00023125"/>
    </source>
</evidence>
<dbReference type="Gene3D" id="3.40.50.300">
    <property type="entry name" value="P-loop containing nucleotide triphosphate hydrolases"/>
    <property type="match status" value="1"/>
</dbReference>
<keyword evidence="4" id="KW-0804">Transcription</keyword>
<dbReference type="EMBL" id="VDFW01000012">
    <property type="protein sequence ID" value="TNC25191.1"/>
    <property type="molecule type" value="Genomic_DNA"/>
</dbReference>
<dbReference type="Gene3D" id="1.10.10.10">
    <property type="entry name" value="Winged helix-like DNA-binding domain superfamily/Winged helix DNA-binding domain"/>
    <property type="match status" value="1"/>
</dbReference>
<dbReference type="OrthoDB" id="9812579at2"/>
<keyword evidence="8" id="KW-1185">Reference proteome</keyword>
<dbReference type="Gene3D" id="1.25.40.10">
    <property type="entry name" value="Tetratricopeptide repeat domain"/>
    <property type="match status" value="2"/>
</dbReference>
<dbReference type="GO" id="GO:0000160">
    <property type="term" value="P:phosphorelay signal transduction system"/>
    <property type="evidence" value="ECO:0007669"/>
    <property type="project" value="InterPro"/>
</dbReference>
<proteinExistence type="inferred from homology"/>
<dbReference type="InterPro" id="IPR036388">
    <property type="entry name" value="WH-like_DNA-bd_sf"/>
</dbReference>
<dbReference type="Pfam" id="PF03704">
    <property type="entry name" value="BTAD"/>
    <property type="match status" value="1"/>
</dbReference>
<protein>
    <submittedName>
        <fullName evidence="7">AfsR/SARP family transcriptional regulator</fullName>
    </submittedName>
</protein>